<dbReference type="PANTHER" id="PTHR43095:SF5">
    <property type="entry name" value="XYLULOSE KINASE"/>
    <property type="match status" value="1"/>
</dbReference>
<dbReference type="CDD" id="cd07809">
    <property type="entry name" value="ASKHA_NBD_FGGY_BaXK-like"/>
    <property type="match status" value="1"/>
</dbReference>
<dbReference type="Proteomes" id="UP000522163">
    <property type="component" value="Unassembled WGS sequence"/>
</dbReference>
<dbReference type="Gene3D" id="3.30.420.40">
    <property type="match status" value="2"/>
</dbReference>
<evidence type="ECO:0000256" key="3">
    <source>
        <dbReference type="ARBA" id="ARBA00022777"/>
    </source>
</evidence>
<dbReference type="Pfam" id="PF00370">
    <property type="entry name" value="FGGY_N"/>
    <property type="match status" value="1"/>
</dbReference>
<comment type="similarity">
    <text evidence="1">Belongs to the FGGY kinase family.</text>
</comment>
<evidence type="ECO:0000259" key="4">
    <source>
        <dbReference type="Pfam" id="PF00370"/>
    </source>
</evidence>
<dbReference type="RefSeq" id="WP_183684379.1">
    <property type="nucleotide sequence ID" value="NZ_JACHHH010000009.1"/>
</dbReference>
<dbReference type="GeneID" id="85015331"/>
<dbReference type="InterPro" id="IPR050406">
    <property type="entry name" value="FGGY_Carb_Kinase"/>
</dbReference>
<dbReference type="Pfam" id="PF02782">
    <property type="entry name" value="FGGY_C"/>
    <property type="match status" value="1"/>
</dbReference>
<accession>A0A7W9W3B6</accession>
<evidence type="ECO:0000313" key="6">
    <source>
        <dbReference type="EMBL" id="MBB6041809.1"/>
    </source>
</evidence>
<name>A0A7W9W3B6_9FIRM</name>
<sequence>MDIKRQIENEDIFLGIELGSTTIKAVLNDLNNHPIEEGTFSWASNYENDIWTYKLEESVFGLQKAYANLKEKVKNKYGVIIRGFKAIGISGMMHGYLIFGKDGNLLTPYRTWRNTMTKEASVFLTGLFHYNIPQRWSIAHLYQSILRKENHIPDITFMTTLSGYIHWILTGEKVLGIGDASGMFPINFSHKTYDADMIQAFNTLISEHSVTWRLQDILPKVLLAGSEAGKLTANGALILDPTGDLKSNILFCPPEGDTSTGMVATNSLSPKTGNISAGTSDFAMLILEKSLSAVYPQIDINATPAGHLAANIHCNHCTADLNAWVHIFEEFAEAIGHTISSTELYSLLFHKAIKGDADCGGLLAYNFYSGEPIIGVDDGRPLLTRSFNSNFTLGNLMRSHLFTAFAGLKFGMEILQINEKLTFNRIMAHGGIFKTPHVAQDILAAAMNTPISVTPTASFGGAWGIAVLAAYTYAIKEHNTNKSLDNWVDQDVFKQQDIVTVDPDPEMVAGFNTFYQRYIRGLPIEDALAKYMS</sequence>
<reference evidence="6 7" key="1">
    <citation type="submission" date="2020-08" db="EMBL/GenBank/DDBJ databases">
        <title>Genomic Encyclopedia of Type Strains, Phase IV (KMG-IV): sequencing the most valuable type-strain genomes for metagenomic binning, comparative biology and taxonomic classification.</title>
        <authorList>
            <person name="Goeker M."/>
        </authorList>
    </citation>
    <scope>NUCLEOTIDE SEQUENCE [LARGE SCALE GENOMIC DNA]</scope>
    <source>
        <strain evidence="6 7">DSM 17245</strain>
    </source>
</reference>
<dbReference type="InterPro" id="IPR043129">
    <property type="entry name" value="ATPase_NBD"/>
</dbReference>
<feature type="domain" description="Carbohydrate kinase FGGY C-terminal" evidence="5">
    <location>
        <begin position="274"/>
        <end position="472"/>
    </location>
</feature>
<evidence type="ECO:0000259" key="5">
    <source>
        <dbReference type="Pfam" id="PF02782"/>
    </source>
</evidence>
<protein>
    <submittedName>
        <fullName evidence="6">Sugar (Pentulose or hexulose) kinase</fullName>
    </submittedName>
</protein>
<gene>
    <name evidence="6" type="ORF">HNQ46_001799</name>
</gene>
<organism evidence="6 7">
    <name type="scientific">Oribacterium sinus</name>
    <dbReference type="NCBI Taxonomy" id="237576"/>
    <lineage>
        <taxon>Bacteria</taxon>
        <taxon>Bacillati</taxon>
        <taxon>Bacillota</taxon>
        <taxon>Clostridia</taxon>
        <taxon>Lachnospirales</taxon>
        <taxon>Lachnospiraceae</taxon>
        <taxon>Oribacterium</taxon>
    </lineage>
</organism>
<dbReference type="PANTHER" id="PTHR43095">
    <property type="entry name" value="SUGAR KINASE"/>
    <property type="match status" value="1"/>
</dbReference>
<keyword evidence="2" id="KW-0808">Transferase</keyword>
<evidence type="ECO:0000256" key="1">
    <source>
        <dbReference type="ARBA" id="ARBA00009156"/>
    </source>
</evidence>
<dbReference type="SUPFAM" id="SSF53067">
    <property type="entry name" value="Actin-like ATPase domain"/>
    <property type="match status" value="2"/>
</dbReference>
<dbReference type="InterPro" id="IPR018485">
    <property type="entry name" value="FGGY_C"/>
</dbReference>
<dbReference type="GO" id="GO:0016301">
    <property type="term" value="F:kinase activity"/>
    <property type="evidence" value="ECO:0007669"/>
    <property type="project" value="UniProtKB-KW"/>
</dbReference>
<proteinExistence type="inferred from homology"/>
<dbReference type="InterPro" id="IPR018484">
    <property type="entry name" value="FGGY_N"/>
</dbReference>
<evidence type="ECO:0000256" key="2">
    <source>
        <dbReference type="ARBA" id="ARBA00022679"/>
    </source>
</evidence>
<dbReference type="EMBL" id="JACHHH010000009">
    <property type="protein sequence ID" value="MBB6041809.1"/>
    <property type="molecule type" value="Genomic_DNA"/>
</dbReference>
<evidence type="ECO:0000313" key="7">
    <source>
        <dbReference type="Proteomes" id="UP000522163"/>
    </source>
</evidence>
<dbReference type="GO" id="GO:0005975">
    <property type="term" value="P:carbohydrate metabolic process"/>
    <property type="evidence" value="ECO:0007669"/>
    <property type="project" value="InterPro"/>
</dbReference>
<dbReference type="AlphaFoldDB" id="A0A7W9W3B6"/>
<feature type="domain" description="Carbohydrate kinase FGGY N-terminal" evidence="4">
    <location>
        <begin position="13"/>
        <end position="236"/>
    </location>
</feature>
<comment type="caution">
    <text evidence="6">The sequence shown here is derived from an EMBL/GenBank/DDBJ whole genome shotgun (WGS) entry which is preliminary data.</text>
</comment>
<keyword evidence="3 6" id="KW-0418">Kinase</keyword>